<protein>
    <recommendedName>
        <fullName evidence="1">PRELI/MSF1 domain-containing protein</fullName>
    </recommendedName>
</protein>
<dbReference type="PANTHER" id="PTHR11158">
    <property type="entry name" value="MSF1/PX19 RELATED"/>
    <property type="match status" value="1"/>
</dbReference>
<proteinExistence type="predicted"/>
<feature type="domain" description="PRELI/MSF1" evidence="1">
    <location>
        <begin position="1"/>
        <end position="221"/>
    </location>
</feature>
<accession>A0A2S5B084</accession>
<dbReference type="EMBL" id="PJQD01000150">
    <property type="protein sequence ID" value="POY70071.1"/>
    <property type="molecule type" value="Genomic_DNA"/>
</dbReference>
<dbReference type="Proteomes" id="UP000237144">
    <property type="component" value="Unassembled WGS sequence"/>
</dbReference>
<sequence>MVLHSETSHTFPIPFPYIVLAHNQRYPSPYGRHILSSDVISRSFHPDTNVLRTTRLVLKRGKVPRWAPQMIQKIDTTWVLEESEIEMGLVEPDGKTPLRNPAGDAASLASSEAIPASASSISTAANEAAPESGVKRELRTRSRNIDRTEFMEVFEWQVFRPLPEDTLATEVNTLSRVTSEFGFWPVSHRIEAFGLSKLPRSIEGARLGLQLVADLILRPSTSAAFLSSGPLEPYQFDPVPSAFSLRIRARLDEARTKWTEVEHGLTAEEAEQREIDRSEVAESRRRGWRVAGDRAASPEDMAGGEPVGLTAWRERWRSSYRRGKSRFRERVCAMTGLLCDAKDPAAVAGVDATSRPPVA</sequence>
<evidence type="ECO:0000259" key="1">
    <source>
        <dbReference type="PROSITE" id="PS50904"/>
    </source>
</evidence>
<evidence type="ECO:0000313" key="3">
    <source>
        <dbReference type="Proteomes" id="UP000237144"/>
    </source>
</evidence>
<dbReference type="STRING" id="741276.A0A2S5B084"/>
<organism evidence="2 3">
    <name type="scientific">Rhodotorula taiwanensis</name>
    <dbReference type="NCBI Taxonomy" id="741276"/>
    <lineage>
        <taxon>Eukaryota</taxon>
        <taxon>Fungi</taxon>
        <taxon>Dikarya</taxon>
        <taxon>Basidiomycota</taxon>
        <taxon>Pucciniomycotina</taxon>
        <taxon>Microbotryomycetes</taxon>
        <taxon>Sporidiobolales</taxon>
        <taxon>Sporidiobolaceae</taxon>
        <taxon>Rhodotorula</taxon>
    </lineage>
</organism>
<dbReference type="InterPro" id="IPR037365">
    <property type="entry name" value="Slowmo/Ups"/>
</dbReference>
<dbReference type="OrthoDB" id="341300at2759"/>
<dbReference type="AlphaFoldDB" id="A0A2S5B084"/>
<comment type="caution">
    <text evidence="2">The sequence shown here is derived from an EMBL/GenBank/DDBJ whole genome shotgun (WGS) entry which is preliminary data.</text>
</comment>
<keyword evidence="3" id="KW-1185">Reference proteome</keyword>
<dbReference type="GO" id="GO:0005758">
    <property type="term" value="C:mitochondrial intermembrane space"/>
    <property type="evidence" value="ECO:0007669"/>
    <property type="project" value="InterPro"/>
</dbReference>
<dbReference type="InterPro" id="IPR006797">
    <property type="entry name" value="PRELI/MSF1_dom"/>
</dbReference>
<evidence type="ECO:0000313" key="2">
    <source>
        <dbReference type="EMBL" id="POY70071.1"/>
    </source>
</evidence>
<dbReference type="PROSITE" id="PS50904">
    <property type="entry name" value="PRELI_MSF1"/>
    <property type="match status" value="1"/>
</dbReference>
<gene>
    <name evidence="2" type="ORF">BMF94_6933</name>
</gene>
<reference evidence="2 3" key="1">
    <citation type="journal article" date="2018" name="Front. Microbiol.">
        <title>Prospects for Fungal Bioremediation of Acidic Radioactive Waste Sites: Characterization and Genome Sequence of Rhodotorula taiwanensis MD1149.</title>
        <authorList>
            <person name="Tkavc R."/>
            <person name="Matrosova V.Y."/>
            <person name="Grichenko O.E."/>
            <person name="Gostincar C."/>
            <person name="Volpe R.P."/>
            <person name="Klimenkova P."/>
            <person name="Gaidamakova E.K."/>
            <person name="Zhou C.E."/>
            <person name="Stewart B.J."/>
            <person name="Lyman M.G."/>
            <person name="Malfatti S.A."/>
            <person name="Rubinfeld B."/>
            <person name="Courtot M."/>
            <person name="Singh J."/>
            <person name="Dalgard C.L."/>
            <person name="Hamilton T."/>
            <person name="Frey K.G."/>
            <person name="Gunde-Cimerman N."/>
            <person name="Dugan L."/>
            <person name="Daly M.J."/>
        </authorList>
    </citation>
    <scope>NUCLEOTIDE SEQUENCE [LARGE SCALE GENOMIC DNA]</scope>
    <source>
        <strain evidence="2 3">MD1149</strain>
    </source>
</reference>
<dbReference type="Pfam" id="PF04707">
    <property type="entry name" value="PRELI"/>
    <property type="match status" value="2"/>
</dbReference>
<name>A0A2S5B084_9BASI</name>